<dbReference type="InParanoid" id="A0A317XMW6"/>
<dbReference type="EMBL" id="KZ819196">
    <property type="protein sequence ID" value="PWY99189.1"/>
    <property type="molecule type" value="Genomic_DNA"/>
</dbReference>
<keyword evidence="1" id="KW-0732">Signal</keyword>
<feature type="signal peptide" evidence="1">
    <location>
        <begin position="1"/>
        <end position="18"/>
    </location>
</feature>
<organism evidence="2 3">
    <name type="scientific">Testicularia cyperi</name>
    <dbReference type="NCBI Taxonomy" id="1882483"/>
    <lineage>
        <taxon>Eukaryota</taxon>
        <taxon>Fungi</taxon>
        <taxon>Dikarya</taxon>
        <taxon>Basidiomycota</taxon>
        <taxon>Ustilaginomycotina</taxon>
        <taxon>Ustilaginomycetes</taxon>
        <taxon>Ustilaginales</taxon>
        <taxon>Anthracoideaceae</taxon>
        <taxon>Testicularia</taxon>
    </lineage>
</organism>
<gene>
    <name evidence="2" type="ORF">BCV70DRAFT_224140</name>
</gene>
<accession>A0A317XMW6</accession>
<dbReference type="Proteomes" id="UP000246740">
    <property type="component" value="Unassembled WGS sequence"/>
</dbReference>
<dbReference type="AlphaFoldDB" id="A0A317XMW6"/>
<evidence type="ECO:0000313" key="3">
    <source>
        <dbReference type="Proteomes" id="UP000246740"/>
    </source>
</evidence>
<name>A0A317XMW6_9BASI</name>
<feature type="chain" id="PRO_5016386501" evidence="1">
    <location>
        <begin position="19"/>
        <end position="148"/>
    </location>
</feature>
<reference evidence="2 3" key="1">
    <citation type="journal article" date="2018" name="Mol. Biol. Evol.">
        <title>Broad Genomic Sampling Reveals a Smut Pathogenic Ancestry of the Fungal Clade Ustilaginomycotina.</title>
        <authorList>
            <person name="Kijpornyongpan T."/>
            <person name="Mondo S.J."/>
            <person name="Barry K."/>
            <person name="Sandor L."/>
            <person name="Lee J."/>
            <person name="Lipzen A."/>
            <person name="Pangilinan J."/>
            <person name="LaButti K."/>
            <person name="Hainaut M."/>
            <person name="Henrissat B."/>
            <person name="Grigoriev I.V."/>
            <person name="Spatafora J.W."/>
            <person name="Aime M.C."/>
        </authorList>
    </citation>
    <scope>NUCLEOTIDE SEQUENCE [LARGE SCALE GENOMIC DNA]</scope>
    <source>
        <strain evidence="2 3">MCA 3645</strain>
    </source>
</reference>
<dbReference type="PROSITE" id="PS51257">
    <property type="entry name" value="PROKAR_LIPOPROTEIN"/>
    <property type="match status" value="1"/>
</dbReference>
<protein>
    <submittedName>
        <fullName evidence="2">Uncharacterized protein</fullName>
    </submittedName>
</protein>
<proteinExistence type="predicted"/>
<keyword evidence="3" id="KW-1185">Reference proteome</keyword>
<sequence>MLVTKLSVFVAAAAACSASMTRTYVRRAAVSDIAVDDADYKSLCASGSTAHAICLTRGRGQPEDHKLTAGPIGSVIWSADRSHFAAKCPTGDAVIEVTLTDATGKVVLRISSTESGRSCGASITADYTSGSGMSGGVDNRIGKFGDFP</sequence>
<evidence type="ECO:0000256" key="1">
    <source>
        <dbReference type="SAM" id="SignalP"/>
    </source>
</evidence>
<evidence type="ECO:0000313" key="2">
    <source>
        <dbReference type="EMBL" id="PWY99189.1"/>
    </source>
</evidence>